<dbReference type="EMBL" id="JAPXFL010000004">
    <property type="protein sequence ID" value="KAK9508284.1"/>
    <property type="molecule type" value="Genomic_DNA"/>
</dbReference>
<keyword evidence="2" id="KW-1003">Cell membrane</keyword>
<keyword evidence="6 10" id="KW-1133">Transmembrane helix</keyword>
<dbReference type="GO" id="GO:0005549">
    <property type="term" value="F:odorant binding"/>
    <property type="evidence" value="ECO:0007669"/>
    <property type="project" value="InterPro"/>
</dbReference>
<proteinExistence type="predicted"/>
<keyword evidence="4 10" id="KW-0812">Transmembrane</keyword>
<keyword evidence="7 10" id="KW-0472">Membrane</keyword>
<organism evidence="11 12">
    <name type="scientific">Rhynocoris fuscipes</name>
    <dbReference type="NCBI Taxonomy" id="488301"/>
    <lineage>
        <taxon>Eukaryota</taxon>
        <taxon>Metazoa</taxon>
        <taxon>Ecdysozoa</taxon>
        <taxon>Arthropoda</taxon>
        <taxon>Hexapoda</taxon>
        <taxon>Insecta</taxon>
        <taxon>Pterygota</taxon>
        <taxon>Neoptera</taxon>
        <taxon>Paraneoptera</taxon>
        <taxon>Hemiptera</taxon>
        <taxon>Heteroptera</taxon>
        <taxon>Panheteroptera</taxon>
        <taxon>Cimicomorpha</taxon>
        <taxon>Reduviidae</taxon>
        <taxon>Harpactorinae</taxon>
        <taxon>Harpactorini</taxon>
        <taxon>Rhynocoris</taxon>
    </lineage>
</organism>
<evidence type="ECO:0000256" key="8">
    <source>
        <dbReference type="ARBA" id="ARBA00023170"/>
    </source>
</evidence>
<evidence type="ECO:0000256" key="2">
    <source>
        <dbReference type="ARBA" id="ARBA00022475"/>
    </source>
</evidence>
<dbReference type="Proteomes" id="UP001461498">
    <property type="component" value="Unassembled WGS sequence"/>
</dbReference>
<name>A0AAW1DIM0_9HEMI</name>
<protein>
    <recommendedName>
        <fullName evidence="13">Odorant receptor</fullName>
    </recommendedName>
</protein>
<dbReference type="GO" id="GO:0004984">
    <property type="term" value="F:olfactory receptor activity"/>
    <property type="evidence" value="ECO:0007669"/>
    <property type="project" value="InterPro"/>
</dbReference>
<reference evidence="11 12" key="1">
    <citation type="submission" date="2022-12" db="EMBL/GenBank/DDBJ databases">
        <title>Chromosome-level genome assembly of true bugs.</title>
        <authorList>
            <person name="Ma L."/>
            <person name="Li H."/>
        </authorList>
    </citation>
    <scope>NUCLEOTIDE SEQUENCE [LARGE SCALE GENOMIC DNA]</scope>
    <source>
        <strain evidence="11">Lab_2022b</strain>
    </source>
</reference>
<evidence type="ECO:0000256" key="9">
    <source>
        <dbReference type="ARBA" id="ARBA00023224"/>
    </source>
</evidence>
<evidence type="ECO:0000313" key="12">
    <source>
        <dbReference type="Proteomes" id="UP001461498"/>
    </source>
</evidence>
<evidence type="ECO:0000256" key="6">
    <source>
        <dbReference type="ARBA" id="ARBA00022989"/>
    </source>
</evidence>
<accession>A0AAW1DIM0</accession>
<evidence type="ECO:0000256" key="5">
    <source>
        <dbReference type="ARBA" id="ARBA00022725"/>
    </source>
</evidence>
<feature type="transmembrane region" description="Helical" evidence="10">
    <location>
        <begin position="41"/>
        <end position="62"/>
    </location>
</feature>
<dbReference type="InterPro" id="IPR004117">
    <property type="entry name" value="7tm6_olfct_rcpt"/>
</dbReference>
<keyword evidence="12" id="KW-1185">Reference proteome</keyword>
<evidence type="ECO:0008006" key="13">
    <source>
        <dbReference type="Google" id="ProtNLM"/>
    </source>
</evidence>
<keyword evidence="8" id="KW-0675">Receptor</keyword>
<dbReference type="GO" id="GO:0005886">
    <property type="term" value="C:plasma membrane"/>
    <property type="evidence" value="ECO:0007669"/>
    <property type="project" value="UniProtKB-SubCell"/>
</dbReference>
<evidence type="ECO:0000256" key="3">
    <source>
        <dbReference type="ARBA" id="ARBA00022606"/>
    </source>
</evidence>
<comment type="subcellular location">
    <subcellularLocation>
        <location evidence="1">Cell membrane</location>
        <topology evidence="1">Multi-pass membrane protein</topology>
    </subcellularLocation>
</comment>
<feature type="transmembrane region" description="Helical" evidence="10">
    <location>
        <begin position="182"/>
        <end position="201"/>
    </location>
</feature>
<dbReference type="PANTHER" id="PTHR21137:SF35">
    <property type="entry name" value="ODORANT RECEPTOR 19A-RELATED"/>
    <property type="match status" value="1"/>
</dbReference>
<keyword evidence="9" id="KW-0807">Transducer</keyword>
<dbReference type="AlphaFoldDB" id="A0AAW1DIM0"/>
<dbReference type="Pfam" id="PF02949">
    <property type="entry name" value="7tm_6"/>
    <property type="match status" value="1"/>
</dbReference>
<evidence type="ECO:0000256" key="7">
    <source>
        <dbReference type="ARBA" id="ARBA00023136"/>
    </source>
</evidence>
<evidence type="ECO:0000313" key="11">
    <source>
        <dbReference type="EMBL" id="KAK9508284.1"/>
    </source>
</evidence>
<evidence type="ECO:0000256" key="4">
    <source>
        <dbReference type="ARBA" id="ARBA00022692"/>
    </source>
</evidence>
<evidence type="ECO:0000256" key="10">
    <source>
        <dbReference type="SAM" id="Phobius"/>
    </source>
</evidence>
<gene>
    <name evidence="11" type="ORF">O3M35_007981</name>
</gene>
<evidence type="ECO:0000256" key="1">
    <source>
        <dbReference type="ARBA" id="ARBA00004651"/>
    </source>
</evidence>
<dbReference type="GO" id="GO:0007165">
    <property type="term" value="P:signal transduction"/>
    <property type="evidence" value="ECO:0007669"/>
    <property type="project" value="UniProtKB-KW"/>
</dbReference>
<dbReference type="PANTHER" id="PTHR21137">
    <property type="entry name" value="ODORANT RECEPTOR"/>
    <property type="match status" value="1"/>
</dbReference>
<keyword evidence="3" id="KW-0716">Sensory transduction</keyword>
<feature type="transmembrane region" description="Helical" evidence="10">
    <location>
        <begin position="207"/>
        <end position="230"/>
    </location>
</feature>
<keyword evidence="5" id="KW-0552">Olfaction</keyword>
<comment type="caution">
    <text evidence="11">The sequence shown here is derived from an EMBL/GenBank/DDBJ whole genome shotgun (WGS) entry which is preliminary data.</text>
</comment>
<sequence>MAWSERLKLIRQVVTGDTDDMEFLTGYELSVFYGLTFDHSLMSVLAILKMLIFFVGLFGSYVRRPILEAAYTKYPIPYIGWLPFEIDNLAKCIAVYILQAILTGNVVCGHYCFVVSFAIQANHLISQCKLLATYLDETIEYRTIIYLEKEEYIASRLKEAIKKHQLLIRCFKLLQDLYSSSLLAMSLASGLLFCSLIYMLTDPDSSVYMIASVSSFLIPEFTLILMYCWFGQLIIDKWENIKDTIYNIEWYTQSITTKKTLLLIMTMCTRDKVIKGGGLQEFSMKGFSELVKHSLAREPSSAAL</sequence>